<keyword evidence="5" id="KW-1133">Transmembrane helix</keyword>
<accession>A0A2C6KMH6</accession>
<evidence type="ECO:0000256" key="5">
    <source>
        <dbReference type="RuleBase" id="RU362126"/>
    </source>
</evidence>
<dbReference type="PRINTS" id="PR00626">
    <property type="entry name" value="CALRETICULIN"/>
</dbReference>
<dbReference type="GO" id="GO:0036503">
    <property type="term" value="P:ERAD pathway"/>
    <property type="evidence" value="ECO:0007669"/>
    <property type="project" value="TreeGrafter"/>
</dbReference>
<dbReference type="InterPro" id="IPR001580">
    <property type="entry name" value="Calret/calnex"/>
</dbReference>
<dbReference type="GO" id="GO:0005789">
    <property type="term" value="C:endoplasmic reticulum membrane"/>
    <property type="evidence" value="ECO:0007669"/>
    <property type="project" value="TreeGrafter"/>
</dbReference>
<keyword evidence="5" id="KW-0472">Membrane</keyword>
<keyword evidence="5" id="KW-0812">Transmembrane</keyword>
<keyword evidence="3 5" id="KW-0256">Endoplasmic reticulum</keyword>
<dbReference type="GeneID" id="94427869"/>
<dbReference type="AlphaFoldDB" id="A0A2C6KMH6"/>
<dbReference type="OrthoDB" id="5795902at2759"/>
<dbReference type="Gene3D" id="2.60.120.200">
    <property type="match status" value="1"/>
</dbReference>
<dbReference type="RefSeq" id="XP_067923360.1">
    <property type="nucleotide sequence ID" value="XM_068064658.1"/>
</dbReference>
<dbReference type="InterPro" id="IPR013320">
    <property type="entry name" value="ConA-like_dom_sf"/>
</dbReference>
<organism evidence="7 8">
    <name type="scientific">Cystoisospora suis</name>
    <dbReference type="NCBI Taxonomy" id="483139"/>
    <lineage>
        <taxon>Eukaryota</taxon>
        <taxon>Sar</taxon>
        <taxon>Alveolata</taxon>
        <taxon>Apicomplexa</taxon>
        <taxon>Conoidasida</taxon>
        <taxon>Coccidia</taxon>
        <taxon>Eucoccidiorida</taxon>
        <taxon>Eimeriorina</taxon>
        <taxon>Sarcocystidae</taxon>
        <taxon>Cystoisospora</taxon>
    </lineage>
</organism>
<comment type="similarity">
    <text evidence="2 5">Belongs to the calreticulin family.</text>
</comment>
<dbReference type="Pfam" id="PF00262">
    <property type="entry name" value="Calreticulin"/>
    <property type="match status" value="2"/>
</dbReference>
<feature type="disulfide bond" evidence="4">
    <location>
        <begin position="341"/>
        <end position="375"/>
    </location>
</feature>
<evidence type="ECO:0000256" key="1">
    <source>
        <dbReference type="ARBA" id="ARBA00004240"/>
    </source>
</evidence>
<sequence>MRIYRCFPTAPDEKMRVPPSASKSRLCGPSCTHLLSSAFRLVVACLLASLLSSSGSPSSFQSSGEQPESPADSAWPLRQPFSTRWFTKAGVFPLFPAALLFSESFPTSSPTVPLNAAQALFRRVFSMGVPPVMAEELEDDILPEEGIRDEEDGIIVDDSAFEEGEDDVLLMQPAATASGTTNERGGKTRRNTKTPPPGPGDEGSSPAQTPETEKKGHQAALFDRHAAASDLQNRLRQAIKKFPKGSSAGPGDLPGLLYLEMFQGRPLESGRWVPSADPKFQGRWNVEAREENVLEGDQGLLMVDSLKHHGICTRLPKPIADTRGKDFVFQYEVSQTRPLSCGGSYLKLLNLPGEKDLSSFNHLTDYIIMFGPDQCQEANKIHFIFKLQNPVTGEWTEHQLVSPPKLPLSPLTTLLTLWIKSDDTFEIQVNHAPVRSGSLLTDMHPPLQPPETLQATTGISVGEQPSRRVTTKGVKNPSYFKVEEPHRLRGINAIGMELWTVEGGTAFDNLLIADNIQAAKLFAKTTFDVRAELEEVMHKELNAVREKWHAEYLEKHRQEEEETGEEKKRMESMSIVGLLGIWLRYFLSICISSPFSCSAAVAAIASLLLILLRGRQARGAPWSSMAKKDGATEATKNPEASQGQVSFTKKEKRNDTNQATKGGLTCGRDSGETRHRGERKQTDK</sequence>
<comment type="subcellular location">
    <subcellularLocation>
        <location evidence="1">Endoplasmic reticulum</location>
    </subcellularLocation>
</comment>
<dbReference type="GO" id="GO:0006457">
    <property type="term" value="P:protein folding"/>
    <property type="evidence" value="ECO:0007669"/>
    <property type="project" value="InterPro"/>
</dbReference>
<evidence type="ECO:0000256" key="4">
    <source>
        <dbReference type="PIRSR" id="PIRSR601580-3"/>
    </source>
</evidence>
<dbReference type="GO" id="GO:0051082">
    <property type="term" value="F:unfolded protein binding"/>
    <property type="evidence" value="ECO:0007669"/>
    <property type="project" value="InterPro"/>
</dbReference>
<name>A0A2C6KMH6_9APIC</name>
<evidence type="ECO:0000313" key="7">
    <source>
        <dbReference type="EMBL" id="PHJ21680.1"/>
    </source>
</evidence>
<proteinExistence type="inferred from homology"/>
<feature type="region of interest" description="Disordered" evidence="6">
    <location>
        <begin position="173"/>
        <end position="218"/>
    </location>
</feature>
<dbReference type="SUPFAM" id="SSF49899">
    <property type="entry name" value="Concanavalin A-like lectins/glucanases"/>
    <property type="match status" value="1"/>
</dbReference>
<dbReference type="EMBL" id="MIGC01002083">
    <property type="protein sequence ID" value="PHJ21680.1"/>
    <property type="molecule type" value="Genomic_DNA"/>
</dbReference>
<keyword evidence="5" id="KW-0143">Chaperone</keyword>
<evidence type="ECO:0000256" key="6">
    <source>
        <dbReference type="SAM" id="MobiDB-lite"/>
    </source>
</evidence>
<protein>
    <submittedName>
        <fullName evidence="7">Calreticulin family protein</fullName>
    </submittedName>
</protein>
<dbReference type="PANTHER" id="PTHR11073:SF1">
    <property type="entry name" value="CALNEXIN 14D-RELATED"/>
    <property type="match status" value="1"/>
</dbReference>
<evidence type="ECO:0000256" key="3">
    <source>
        <dbReference type="ARBA" id="ARBA00022824"/>
    </source>
</evidence>
<evidence type="ECO:0000256" key="2">
    <source>
        <dbReference type="ARBA" id="ARBA00010983"/>
    </source>
</evidence>
<feature type="compositionally biased region" description="Polar residues" evidence="6">
    <location>
        <begin position="634"/>
        <end position="647"/>
    </location>
</feature>
<keyword evidence="4" id="KW-1015">Disulfide bond</keyword>
<gene>
    <name evidence="7" type="ORF">CSUI_004467</name>
</gene>
<dbReference type="GO" id="GO:0005509">
    <property type="term" value="F:calcium ion binding"/>
    <property type="evidence" value="ECO:0007669"/>
    <property type="project" value="InterPro"/>
</dbReference>
<keyword evidence="8" id="KW-1185">Reference proteome</keyword>
<evidence type="ECO:0000313" key="8">
    <source>
        <dbReference type="Proteomes" id="UP000221165"/>
    </source>
</evidence>
<feature type="compositionally biased region" description="Basic and acidic residues" evidence="6">
    <location>
        <begin position="669"/>
        <end position="684"/>
    </location>
</feature>
<comment type="caution">
    <text evidence="7">The sequence shown here is derived from an EMBL/GenBank/DDBJ whole genome shotgun (WGS) entry which is preliminary data.</text>
</comment>
<dbReference type="VEuPathDB" id="ToxoDB:CSUI_004467"/>
<dbReference type="PANTHER" id="PTHR11073">
    <property type="entry name" value="CALRETICULIN AND CALNEXIN"/>
    <property type="match status" value="1"/>
</dbReference>
<reference evidence="7 8" key="1">
    <citation type="journal article" date="2017" name="Int. J. Parasitol.">
        <title>The genome of the protozoan parasite Cystoisospora suis and a reverse vaccinology approach to identify vaccine candidates.</title>
        <authorList>
            <person name="Palmieri N."/>
            <person name="Shrestha A."/>
            <person name="Ruttkowski B."/>
            <person name="Beck T."/>
            <person name="Vogl C."/>
            <person name="Tomley F."/>
            <person name="Blake D.P."/>
            <person name="Joachim A."/>
        </authorList>
    </citation>
    <scope>NUCLEOTIDE SEQUENCE [LARGE SCALE GENOMIC DNA]</scope>
    <source>
        <strain evidence="7 8">Wien I</strain>
    </source>
</reference>
<feature type="region of interest" description="Disordered" evidence="6">
    <location>
        <begin position="621"/>
        <end position="684"/>
    </location>
</feature>
<dbReference type="Proteomes" id="UP000221165">
    <property type="component" value="Unassembled WGS sequence"/>
</dbReference>
<feature type="transmembrane region" description="Helical" evidence="5">
    <location>
        <begin position="582"/>
        <end position="612"/>
    </location>
</feature>